<organism evidence="1 2">
    <name type="scientific">Gluconacetobacter johannae</name>
    <dbReference type="NCBI Taxonomy" id="112140"/>
    <lineage>
        <taxon>Bacteria</taxon>
        <taxon>Pseudomonadati</taxon>
        <taxon>Pseudomonadota</taxon>
        <taxon>Alphaproteobacteria</taxon>
        <taxon>Acetobacterales</taxon>
        <taxon>Acetobacteraceae</taxon>
        <taxon>Gluconacetobacter</taxon>
    </lineage>
</organism>
<evidence type="ECO:0000313" key="2">
    <source>
        <dbReference type="Proteomes" id="UP000561066"/>
    </source>
</evidence>
<dbReference type="Proteomes" id="UP000561066">
    <property type="component" value="Unassembled WGS sequence"/>
</dbReference>
<gene>
    <name evidence="1" type="ORF">HLH21_15425</name>
</gene>
<protein>
    <submittedName>
        <fullName evidence="1">Uncharacterized protein</fullName>
    </submittedName>
</protein>
<name>A0A7W4P4Q8_9PROT</name>
<sequence>MTNYILYRTANYIVQPPSYTDPITGRAVTPPPFVADPAGRVILTQQIGDASSVAVPAGFALAADPAGHYPVGSLYPVPA</sequence>
<reference evidence="1 2" key="1">
    <citation type="submission" date="2020-04" db="EMBL/GenBank/DDBJ databases">
        <title>Description of novel Gluconacetobacter.</title>
        <authorList>
            <person name="Sombolestani A."/>
        </authorList>
    </citation>
    <scope>NUCLEOTIDE SEQUENCE [LARGE SCALE GENOMIC DNA]</scope>
    <source>
        <strain evidence="1 2">LMG 21312</strain>
    </source>
</reference>
<dbReference type="EMBL" id="JABEQH010000025">
    <property type="protein sequence ID" value="MBB2177297.1"/>
    <property type="molecule type" value="Genomic_DNA"/>
</dbReference>
<dbReference type="AlphaFoldDB" id="A0A7W4P4Q8"/>
<keyword evidence="2" id="KW-1185">Reference proteome</keyword>
<comment type="caution">
    <text evidence="1">The sequence shown here is derived from an EMBL/GenBank/DDBJ whole genome shotgun (WGS) entry which is preliminary data.</text>
</comment>
<proteinExistence type="predicted"/>
<accession>A0A7W4P4Q8</accession>
<evidence type="ECO:0000313" key="1">
    <source>
        <dbReference type="EMBL" id="MBB2177297.1"/>
    </source>
</evidence>
<dbReference type="RefSeq" id="WP_182944633.1">
    <property type="nucleotide sequence ID" value="NZ_JABEQH010000025.1"/>
</dbReference>